<sequence length="150" mass="17072">HNLHQGNNTPILDSLAAFSKSVDGTVPCTALRNAFVARHSSLVITPRKLYSSSEKSSEKSPQNTKSFRTCDPEKRFCAFEEMKFALIELIIDNRSNFHKSQDILISKRVFSTMIKKFKDKMSVNEDNGVFLIAWIKVSRILHIGTWDPLI</sequence>
<reference evidence="2" key="1">
    <citation type="submission" date="2015-01" db="EMBL/GenBank/DDBJ databases">
        <authorList>
            <person name="Aksoy S."/>
            <person name="Warren W."/>
            <person name="Wilson R.K."/>
        </authorList>
    </citation>
    <scope>NUCLEOTIDE SEQUENCE [LARGE SCALE GENOMIC DNA]</scope>
    <source>
        <strain evidence="2">IAEA</strain>
    </source>
</reference>
<dbReference type="EnsemblMetazoa" id="GPPI017438-RA">
    <property type="protein sequence ID" value="GPPI017438-PA"/>
    <property type="gene ID" value="GPPI017438"/>
</dbReference>
<dbReference type="EMBL" id="JXJN01007807">
    <property type="status" value="NOT_ANNOTATED_CDS"/>
    <property type="molecule type" value="Genomic_DNA"/>
</dbReference>
<organism evidence="1 2">
    <name type="scientific">Glossina palpalis gambiensis</name>
    <dbReference type="NCBI Taxonomy" id="67801"/>
    <lineage>
        <taxon>Eukaryota</taxon>
        <taxon>Metazoa</taxon>
        <taxon>Ecdysozoa</taxon>
        <taxon>Arthropoda</taxon>
        <taxon>Hexapoda</taxon>
        <taxon>Insecta</taxon>
        <taxon>Pterygota</taxon>
        <taxon>Neoptera</taxon>
        <taxon>Endopterygota</taxon>
        <taxon>Diptera</taxon>
        <taxon>Brachycera</taxon>
        <taxon>Muscomorpha</taxon>
        <taxon>Hippoboscoidea</taxon>
        <taxon>Glossinidae</taxon>
        <taxon>Glossina</taxon>
    </lineage>
</organism>
<evidence type="ECO:0000313" key="1">
    <source>
        <dbReference type="EnsemblMetazoa" id="GPPI017438-PA"/>
    </source>
</evidence>
<keyword evidence="2" id="KW-1185">Reference proteome</keyword>
<evidence type="ECO:0000313" key="2">
    <source>
        <dbReference type="Proteomes" id="UP000092460"/>
    </source>
</evidence>
<proteinExistence type="predicted"/>
<protein>
    <submittedName>
        <fullName evidence="1">Uncharacterized protein</fullName>
    </submittedName>
</protein>
<dbReference type="VEuPathDB" id="VectorBase:GPPI017438"/>
<reference evidence="1" key="2">
    <citation type="submission" date="2020-05" db="UniProtKB">
        <authorList>
            <consortium name="EnsemblMetazoa"/>
        </authorList>
    </citation>
    <scope>IDENTIFICATION</scope>
    <source>
        <strain evidence="1">IAEA</strain>
    </source>
</reference>
<accession>A0A1B0B3B6</accession>
<dbReference type="AlphaFoldDB" id="A0A1B0B3B6"/>
<name>A0A1B0B3B6_9MUSC</name>
<dbReference type="Proteomes" id="UP000092460">
    <property type="component" value="Unassembled WGS sequence"/>
</dbReference>